<dbReference type="EC" id="5.3.4.1" evidence="3"/>
<dbReference type="NCBIfam" id="TIGR01126">
    <property type="entry name" value="pdi_dom"/>
    <property type="match status" value="2"/>
</dbReference>
<keyword evidence="4" id="KW-0732">Signal</keyword>
<comment type="catalytic activity">
    <reaction evidence="1">
        <text>Catalyzes the rearrangement of -S-S- bonds in proteins.</text>
        <dbReference type="EC" id="5.3.4.1"/>
    </reaction>
</comment>
<dbReference type="InterPro" id="IPR013766">
    <property type="entry name" value="Thioredoxin_domain"/>
</dbReference>
<dbReference type="InterPro" id="IPR036249">
    <property type="entry name" value="Thioredoxin-like_sf"/>
</dbReference>
<dbReference type="Pfam" id="PF07749">
    <property type="entry name" value="ERp29"/>
    <property type="match status" value="1"/>
</dbReference>
<dbReference type="CDD" id="cd02998">
    <property type="entry name" value="PDI_a_ERp38"/>
    <property type="match status" value="2"/>
</dbReference>
<dbReference type="GO" id="GO:0003756">
    <property type="term" value="F:protein disulfide isomerase activity"/>
    <property type="evidence" value="ECO:0007669"/>
    <property type="project" value="UniProtKB-EC"/>
</dbReference>
<evidence type="ECO:0000256" key="8">
    <source>
        <dbReference type="ARBA" id="ARBA00023284"/>
    </source>
</evidence>
<dbReference type="GO" id="GO:0005783">
    <property type="term" value="C:endoplasmic reticulum"/>
    <property type="evidence" value="ECO:0007669"/>
    <property type="project" value="InterPro"/>
</dbReference>
<evidence type="ECO:0000259" key="10">
    <source>
        <dbReference type="PROSITE" id="PS51352"/>
    </source>
</evidence>
<dbReference type="InterPro" id="IPR017937">
    <property type="entry name" value="Thioredoxin_CS"/>
</dbReference>
<dbReference type="Pfam" id="PF00085">
    <property type="entry name" value="Thioredoxin"/>
    <property type="match status" value="2"/>
</dbReference>
<evidence type="ECO:0000256" key="3">
    <source>
        <dbReference type="ARBA" id="ARBA00012723"/>
    </source>
</evidence>
<keyword evidence="6" id="KW-1015">Disulfide bond</keyword>
<dbReference type="CDD" id="cd00238">
    <property type="entry name" value="ERp29c"/>
    <property type="match status" value="1"/>
</dbReference>
<keyword evidence="5" id="KW-0677">Repeat</keyword>
<evidence type="ECO:0000256" key="7">
    <source>
        <dbReference type="ARBA" id="ARBA00023235"/>
    </source>
</evidence>
<dbReference type="InterPro" id="IPR005788">
    <property type="entry name" value="PDI_thioredoxin-like_dom"/>
</dbReference>
<dbReference type="GO" id="GO:0006457">
    <property type="term" value="P:protein folding"/>
    <property type="evidence" value="ECO:0007669"/>
    <property type="project" value="TreeGrafter"/>
</dbReference>
<evidence type="ECO:0000256" key="5">
    <source>
        <dbReference type="ARBA" id="ARBA00022737"/>
    </source>
</evidence>
<proteinExistence type="inferred from homology"/>
<evidence type="ECO:0000256" key="9">
    <source>
        <dbReference type="RuleBase" id="RU004208"/>
    </source>
</evidence>
<dbReference type="PANTHER" id="PTHR45672:SF11">
    <property type="entry name" value="PROTEIN DISULFIDE-ISOMERASE C17H9.14C"/>
    <property type="match status" value="1"/>
</dbReference>
<dbReference type="InterPro" id="IPR036356">
    <property type="entry name" value="ERp29_C_sf"/>
</dbReference>
<dbReference type="InterPro" id="IPR051063">
    <property type="entry name" value="PDI"/>
</dbReference>
<evidence type="ECO:0000256" key="2">
    <source>
        <dbReference type="ARBA" id="ARBA00006347"/>
    </source>
</evidence>
<reference evidence="11" key="2">
    <citation type="submission" date="2011-02" db="EMBL/GenBank/DDBJ databases">
        <authorList>
            <person name="MacLean D."/>
        </authorList>
    </citation>
    <scope>NUCLEOTIDE SEQUENCE</scope>
</reference>
<dbReference type="FunFam" id="3.40.30.10:FF:000032">
    <property type="entry name" value="Protein disulfide-isomerase A6 homolog"/>
    <property type="match status" value="1"/>
</dbReference>
<keyword evidence="8" id="KW-0676">Redox-active center</keyword>
<protein>
    <recommendedName>
        <fullName evidence="3">protein disulfide-isomerase</fullName>
        <ecNumber evidence="3">5.3.4.1</ecNumber>
    </recommendedName>
</protein>
<reference evidence="11" key="1">
    <citation type="journal article" date="2011" name="PLoS Biol.">
        <title>Gene gain and loss during evolution of obligate parasitism in the white rust pathogen of Arabidopsis thaliana.</title>
        <authorList>
            <person name="Kemen E."/>
            <person name="Gardiner A."/>
            <person name="Schultz-Larsen T."/>
            <person name="Kemen A.C."/>
            <person name="Balmuth A.L."/>
            <person name="Robert-Seilaniantz A."/>
            <person name="Bailey K."/>
            <person name="Holub E."/>
            <person name="Studholme D.J."/>
            <person name="Maclean D."/>
            <person name="Jones J.D."/>
        </authorList>
    </citation>
    <scope>NUCLEOTIDE SEQUENCE</scope>
</reference>
<dbReference type="SUPFAM" id="SSF52833">
    <property type="entry name" value="Thioredoxin-like"/>
    <property type="match status" value="2"/>
</dbReference>
<dbReference type="EMBL" id="FR824055">
    <property type="protein sequence ID" value="CCA15328.1"/>
    <property type="molecule type" value="Genomic_DNA"/>
</dbReference>
<evidence type="ECO:0000256" key="4">
    <source>
        <dbReference type="ARBA" id="ARBA00022729"/>
    </source>
</evidence>
<organism evidence="11">
    <name type="scientific">Albugo laibachii Nc14</name>
    <dbReference type="NCBI Taxonomy" id="890382"/>
    <lineage>
        <taxon>Eukaryota</taxon>
        <taxon>Sar</taxon>
        <taxon>Stramenopiles</taxon>
        <taxon>Oomycota</taxon>
        <taxon>Peronosporomycetes</taxon>
        <taxon>Albuginales</taxon>
        <taxon>Albuginaceae</taxon>
        <taxon>Albugo</taxon>
    </lineage>
</organism>
<accession>F0W2P2</accession>
<dbReference type="PANTHER" id="PTHR45672">
    <property type="entry name" value="PROTEIN DISULFIDE-ISOMERASE C17H9.14C-RELATED"/>
    <property type="match status" value="1"/>
</dbReference>
<gene>
    <name evidence="11" type="primary">AlNc14C10G1282</name>
    <name evidence="11" type="ORF">ALNC14_014710</name>
</gene>
<dbReference type="InterPro" id="IPR011679">
    <property type="entry name" value="ERp29_C"/>
</dbReference>
<sequence length="409" mass="45456">MQSRVTDMTDRNDNCYEWECATWLVLRRALSHNSKRNKHSMLPLQLVPLFCVVPFALASDVVDLTPDNFDKSVDGSSHVLVEFYAPWCGHCKKLSPLYEIVGTSFKTVEDVVVAKVNADSHGELRDKYGVSGFPTLKYFPKGSTEAEEYSGGRSEDDFIAFLNDKSGSNVKAAKPPSFVPALTASTFESQVFESGRHAVVEFYAPWCGHCMSLVPIYEKLAEVFQAEDNVLIAKVDATAEQSLGTAYDVKGYPTIKYFAPHSRTPEDYSEGRDLTSFVNFINEKAGTYRNEDGSLASIAGRVTELDVLASGVTEFTNSHLEQAEAIVEKLEGEDSKHGNLYIKAIRKIIAKGSGYIQTEINRLDRLLKNKNAPLGKRKLFESRKNILKALSGEVIDTQEDDDSEDEADE</sequence>
<feature type="domain" description="Thioredoxin" evidence="10">
    <location>
        <begin position="41"/>
        <end position="167"/>
    </location>
</feature>
<comment type="similarity">
    <text evidence="2 9">Belongs to the protein disulfide isomerase family.</text>
</comment>
<dbReference type="SUPFAM" id="SSF47933">
    <property type="entry name" value="ERP29 C domain-like"/>
    <property type="match status" value="1"/>
</dbReference>
<evidence type="ECO:0000256" key="6">
    <source>
        <dbReference type="ARBA" id="ARBA00023157"/>
    </source>
</evidence>
<dbReference type="HOGENOM" id="CLU_038617_1_0_1"/>
<evidence type="ECO:0000256" key="1">
    <source>
        <dbReference type="ARBA" id="ARBA00001182"/>
    </source>
</evidence>
<dbReference type="PRINTS" id="PR00421">
    <property type="entry name" value="THIOREDOXIN"/>
</dbReference>
<feature type="domain" description="Thioredoxin" evidence="10">
    <location>
        <begin position="173"/>
        <end position="317"/>
    </location>
</feature>
<keyword evidence="7" id="KW-0413">Isomerase</keyword>
<dbReference type="Gene3D" id="3.40.30.10">
    <property type="entry name" value="Glutaredoxin"/>
    <property type="match status" value="2"/>
</dbReference>
<name>F0W2P2_9STRA</name>
<evidence type="ECO:0000313" key="11">
    <source>
        <dbReference type="EMBL" id="CCA15328.1"/>
    </source>
</evidence>
<dbReference type="PROSITE" id="PS51352">
    <property type="entry name" value="THIOREDOXIN_2"/>
    <property type="match status" value="2"/>
</dbReference>
<dbReference type="Gene3D" id="1.20.1150.12">
    <property type="entry name" value="Endoplasmic reticulum resident protein 29, C-terminal domain"/>
    <property type="match status" value="1"/>
</dbReference>
<dbReference type="AlphaFoldDB" id="F0W2P2"/>
<dbReference type="PROSITE" id="PS00194">
    <property type="entry name" value="THIOREDOXIN_1"/>
    <property type="match status" value="2"/>
</dbReference>